<dbReference type="Proteomes" id="UP000270616">
    <property type="component" value="Unassembled WGS sequence"/>
</dbReference>
<evidence type="ECO:0000313" key="3">
    <source>
        <dbReference type="Proteomes" id="UP000270616"/>
    </source>
</evidence>
<comment type="caution">
    <text evidence="2">The sequence shown here is derived from an EMBL/GenBank/DDBJ whole genome shotgun (WGS) entry which is preliminary data.</text>
</comment>
<feature type="region of interest" description="Disordered" evidence="1">
    <location>
        <begin position="1"/>
        <end position="24"/>
    </location>
</feature>
<evidence type="ECO:0000313" key="2">
    <source>
        <dbReference type="EMBL" id="ROZ64758.1"/>
    </source>
</evidence>
<reference evidence="2 3" key="1">
    <citation type="submission" date="2018-10" db="EMBL/GenBank/DDBJ databases">
        <title>Kocuria sp. M5W7-7, whole genome shotgun sequence.</title>
        <authorList>
            <person name="Tuo L."/>
        </authorList>
    </citation>
    <scope>NUCLEOTIDE SEQUENCE [LARGE SCALE GENOMIC DNA]</scope>
    <source>
        <strain evidence="2 3">M5W7-7</strain>
    </source>
</reference>
<feature type="region of interest" description="Disordered" evidence="1">
    <location>
        <begin position="214"/>
        <end position="240"/>
    </location>
</feature>
<dbReference type="EMBL" id="RKMF01000002">
    <property type="protein sequence ID" value="ROZ64758.1"/>
    <property type="molecule type" value="Genomic_DNA"/>
</dbReference>
<sequence>MAPVFDDGNPTHPNSPAGVPGPQRRRARTIVSAAAAVTMTLVSCTSPSFLDGAGQSTTVVLDASGASGGSDDTSRTVTVPVYWTGSGDSTQQLFRESLTVQGSGTADPIDTAVQAMTQATPDEAEQRTLWRPVSGIGTSYTDDTITVDLPATAVSRHLERPQARLAIQQLTNTAVAAAIDAGLADPQSPPAVRILVDGAGDATVFGSYRVPDQVSYDEDSADNDVKTTSTGIQATGPTQG</sequence>
<organism evidence="2 3">
    <name type="scientific">Kocuria soli</name>
    <dbReference type="NCBI Taxonomy" id="2485125"/>
    <lineage>
        <taxon>Bacteria</taxon>
        <taxon>Bacillati</taxon>
        <taxon>Actinomycetota</taxon>
        <taxon>Actinomycetes</taxon>
        <taxon>Micrococcales</taxon>
        <taxon>Micrococcaceae</taxon>
        <taxon>Kocuria</taxon>
    </lineage>
</organism>
<dbReference type="OrthoDB" id="4843507at2"/>
<dbReference type="AlphaFoldDB" id="A0A3N4A040"/>
<name>A0A3N4A040_9MICC</name>
<evidence type="ECO:0000256" key="1">
    <source>
        <dbReference type="SAM" id="MobiDB-lite"/>
    </source>
</evidence>
<accession>A0A3N4A040</accession>
<keyword evidence="3" id="KW-1185">Reference proteome</keyword>
<feature type="compositionally biased region" description="Polar residues" evidence="1">
    <location>
        <begin position="226"/>
        <end position="240"/>
    </location>
</feature>
<gene>
    <name evidence="2" type="ORF">EDL96_02685</name>
</gene>
<dbReference type="RefSeq" id="WP_123824198.1">
    <property type="nucleotide sequence ID" value="NZ_RKMF01000002.1"/>
</dbReference>
<proteinExistence type="predicted"/>
<protein>
    <submittedName>
        <fullName evidence="2">Uncharacterized protein</fullName>
    </submittedName>
</protein>